<feature type="domain" description="Peptidase S53 activation" evidence="1">
    <location>
        <begin position="7"/>
        <end position="118"/>
    </location>
</feature>
<dbReference type="GO" id="GO:0008233">
    <property type="term" value="F:peptidase activity"/>
    <property type="evidence" value="ECO:0007669"/>
    <property type="project" value="UniProtKB-KW"/>
</dbReference>
<gene>
    <name evidence="2" type="ORF">FH603_1816</name>
</gene>
<keyword evidence="2" id="KW-0378">Hydrolase</keyword>
<dbReference type="Pfam" id="PF09286">
    <property type="entry name" value="Pro-kuma_activ"/>
    <property type="match status" value="1"/>
</dbReference>
<name>A0ABR6W404_9BACT</name>
<dbReference type="EMBL" id="VFIA01000009">
    <property type="protein sequence ID" value="MBC3791315.1"/>
    <property type="molecule type" value="Genomic_DNA"/>
</dbReference>
<organism evidence="2 3">
    <name type="scientific">Spirosoma utsteinense</name>
    <dbReference type="NCBI Taxonomy" id="2585773"/>
    <lineage>
        <taxon>Bacteria</taxon>
        <taxon>Pseudomonadati</taxon>
        <taxon>Bacteroidota</taxon>
        <taxon>Cytophagia</taxon>
        <taxon>Cytophagales</taxon>
        <taxon>Cytophagaceae</taxon>
        <taxon>Spirosoma</taxon>
    </lineage>
</organism>
<evidence type="ECO:0000313" key="2">
    <source>
        <dbReference type="EMBL" id="MBC3791315.1"/>
    </source>
</evidence>
<dbReference type="InterPro" id="IPR015366">
    <property type="entry name" value="S53_propep"/>
</dbReference>
<accession>A0ABR6W404</accession>
<dbReference type="RefSeq" id="WP_186737111.1">
    <property type="nucleotide sequence ID" value="NZ_VFIA01000009.1"/>
</dbReference>
<proteinExistence type="predicted"/>
<dbReference type="SUPFAM" id="SSF54897">
    <property type="entry name" value="Protease propeptides/inhibitors"/>
    <property type="match status" value="1"/>
</dbReference>
<sequence>METEQRVYASVVLKAPSGRSVLDVAATADQIDGLRPDSAAVAKAVTYFEQVGFRIEQPGITLSISGPKTQFESVFGMHLTAYEQDGQTYYRIDKPATIPAPVQSVVQGIVLAEPTQYFN</sequence>
<dbReference type="SMART" id="SM00944">
    <property type="entry name" value="Pro-kuma_activ"/>
    <property type="match status" value="1"/>
</dbReference>
<keyword evidence="3" id="KW-1185">Reference proteome</keyword>
<evidence type="ECO:0000313" key="3">
    <source>
        <dbReference type="Proteomes" id="UP000700732"/>
    </source>
</evidence>
<comment type="caution">
    <text evidence="2">The sequence shown here is derived from an EMBL/GenBank/DDBJ whole genome shotgun (WGS) entry which is preliminary data.</text>
</comment>
<dbReference type="Proteomes" id="UP000700732">
    <property type="component" value="Unassembled WGS sequence"/>
</dbReference>
<keyword evidence="2" id="KW-0645">Protease</keyword>
<protein>
    <submittedName>
        <fullName evidence="2">Subtilase family serine protease</fullName>
    </submittedName>
</protein>
<reference evidence="2 3" key="1">
    <citation type="submission" date="2019-06" db="EMBL/GenBank/DDBJ databases">
        <title>Spirosoma utsteinense sp. nov. isolated from Antarctic ice-free soils.</title>
        <authorList>
            <person name="Tahon G."/>
        </authorList>
    </citation>
    <scope>NUCLEOTIDE SEQUENCE [LARGE SCALE GENOMIC DNA]</scope>
    <source>
        <strain evidence="2 3">LMG 31447</strain>
    </source>
</reference>
<dbReference type="GO" id="GO:0006508">
    <property type="term" value="P:proteolysis"/>
    <property type="evidence" value="ECO:0007669"/>
    <property type="project" value="UniProtKB-KW"/>
</dbReference>
<evidence type="ECO:0000259" key="1">
    <source>
        <dbReference type="SMART" id="SM00944"/>
    </source>
</evidence>